<feature type="transmembrane region" description="Helical" evidence="1">
    <location>
        <begin position="368"/>
        <end position="386"/>
    </location>
</feature>
<name>A0A5D4U369_9BACI</name>
<evidence type="ECO:0000256" key="1">
    <source>
        <dbReference type="SAM" id="Phobius"/>
    </source>
</evidence>
<sequence length="396" mass="45092">MKQLVSVFMALVIGFGVLPVMTYAIEPNEPEFETFLKDIGWNKQDYIDYMESKEWYLEDVVSIDDLGTPLSEESVGLVLEEFDLSREELNELLVEYGDIEEGQDVLEGTWIIFSEDLHEYVDFYLNGWKGTPIDNENLQKLLTDYGFDSKEALEKLLNENDDSIENYEYIEDLELSIDYYVNGGDDSDELFDLFTEIGLTDEEFEKLFTHLETLDFENPAVIDQMIELSERMIAFENFETAEELTVEQTSELLDILNDMLNLFELKTDYYLVKDGEKQPVSIESLMTMDTTDGYDLLIELYNHQGAFLADILLTADMFDSGLIQETGEDMMQAEEIVTENPKALESKTAKPLAKTVKGGELPTTASNYAGKAFAGIAFVLAGVFLFRRIGVKGINQ</sequence>
<comment type="caution">
    <text evidence="2">The sequence shown here is derived from an EMBL/GenBank/DDBJ whole genome shotgun (WGS) entry which is preliminary data.</text>
</comment>
<dbReference type="OrthoDB" id="2718583at2"/>
<evidence type="ECO:0000313" key="3">
    <source>
        <dbReference type="Proteomes" id="UP000324269"/>
    </source>
</evidence>
<dbReference type="InterPro" id="IPR030832">
    <property type="entry name" value="Acidic_LPXTA"/>
</dbReference>
<gene>
    <name evidence="2" type="ORF">FZC85_02375</name>
</gene>
<proteinExistence type="predicted"/>
<dbReference type="Proteomes" id="UP000324269">
    <property type="component" value="Unassembled WGS sequence"/>
</dbReference>
<evidence type="ECO:0000313" key="2">
    <source>
        <dbReference type="EMBL" id="TYS88307.1"/>
    </source>
</evidence>
<keyword evidence="1" id="KW-1133">Transmembrane helix</keyword>
<organism evidence="2 3">
    <name type="scientific">Rossellomorea aquimaris</name>
    <dbReference type="NCBI Taxonomy" id="189382"/>
    <lineage>
        <taxon>Bacteria</taxon>
        <taxon>Bacillati</taxon>
        <taxon>Bacillota</taxon>
        <taxon>Bacilli</taxon>
        <taxon>Bacillales</taxon>
        <taxon>Bacillaceae</taxon>
        <taxon>Rossellomorea</taxon>
    </lineage>
</organism>
<dbReference type="EMBL" id="VTEZ01000001">
    <property type="protein sequence ID" value="TYS88307.1"/>
    <property type="molecule type" value="Genomic_DNA"/>
</dbReference>
<protein>
    <submittedName>
        <fullName evidence="2">Processed acidic surface protein</fullName>
    </submittedName>
</protein>
<reference evidence="2 3" key="1">
    <citation type="submission" date="2019-08" db="EMBL/GenBank/DDBJ databases">
        <title>Bacillus genomes from the desert of Cuatro Cienegas, Coahuila.</title>
        <authorList>
            <person name="Olmedo-Alvarez G."/>
        </authorList>
    </citation>
    <scope>NUCLEOTIDE SEQUENCE [LARGE SCALE GENOMIC DNA]</scope>
    <source>
        <strain evidence="2 3">CH87b_3T</strain>
    </source>
</reference>
<dbReference type="NCBIfam" id="TIGR04383">
    <property type="entry name" value="acidic_w_LPXTA"/>
    <property type="match status" value="2"/>
</dbReference>
<dbReference type="RefSeq" id="WP_148967605.1">
    <property type="nucleotide sequence ID" value="NZ_JBNIKW010000001.1"/>
</dbReference>
<keyword evidence="1" id="KW-0812">Transmembrane</keyword>
<keyword evidence="1" id="KW-0472">Membrane</keyword>
<dbReference type="AlphaFoldDB" id="A0A5D4U369"/>
<accession>A0A5D4U369</accession>